<evidence type="ECO:0000256" key="5">
    <source>
        <dbReference type="ARBA" id="ARBA00022859"/>
    </source>
</evidence>
<evidence type="ECO:0000256" key="14">
    <source>
        <dbReference type="SAM" id="Phobius"/>
    </source>
</evidence>
<dbReference type="Proteomes" id="UP000694680">
    <property type="component" value="Chromosome 5"/>
</dbReference>
<keyword evidence="2" id="KW-1003">Cell membrane</keyword>
<keyword evidence="3 14" id="KW-0812">Transmembrane</keyword>
<dbReference type="InterPro" id="IPR013783">
    <property type="entry name" value="Ig-like_fold"/>
</dbReference>
<dbReference type="SUPFAM" id="SSF48726">
    <property type="entry name" value="Immunoglobulin"/>
    <property type="match status" value="1"/>
</dbReference>
<protein>
    <submittedName>
        <fullName evidence="17">T-cell surface glycoprotein CD8 alpha chain-like</fullName>
    </submittedName>
</protein>
<keyword evidence="12" id="KW-0449">Lipoprotein</keyword>
<evidence type="ECO:0000256" key="3">
    <source>
        <dbReference type="ARBA" id="ARBA00022692"/>
    </source>
</evidence>
<reference evidence="17" key="1">
    <citation type="submission" date="2020-06" db="EMBL/GenBank/DDBJ databases">
        <authorList>
            <consortium name="Wellcome Sanger Institute Data Sharing"/>
        </authorList>
    </citation>
    <scope>NUCLEOTIDE SEQUENCE [LARGE SCALE GENOMIC DNA]</scope>
</reference>
<dbReference type="InterPro" id="IPR036179">
    <property type="entry name" value="Ig-like_dom_sf"/>
</dbReference>
<keyword evidence="11" id="KW-0325">Glycoprotein</keyword>
<keyword evidence="4 15" id="KW-0732">Signal</keyword>
<keyword evidence="9" id="KW-0564">Palmitate</keyword>
<dbReference type="InterPro" id="IPR015468">
    <property type="entry name" value="CD8_asu"/>
</dbReference>
<evidence type="ECO:0000256" key="2">
    <source>
        <dbReference type="ARBA" id="ARBA00022475"/>
    </source>
</evidence>
<accession>A0A8C5I387</accession>
<gene>
    <name evidence="17" type="primary">cd8a</name>
</gene>
<evidence type="ECO:0000256" key="12">
    <source>
        <dbReference type="ARBA" id="ARBA00023288"/>
    </source>
</evidence>
<dbReference type="Gene3D" id="2.60.40.10">
    <property type="entry name" value="Immunoglobulins"/>
    <property type="match status" value="1"/>
</dbReference>
<name>A0A8C5I387_GOUWI</name>
<evidence type="ECO:0000259" key="16">
    <source>
        <dbReference type="Pfam" id="PF07686"/>
    </source>
</evidence>
<evidence type="ECO:0000256" key="9">
    <source>
        <dbReference type="ARBA" id="ARBA00023139"/>
    </source>
</evidence>
<feature type="transmembrane region" description="Helical" evidence="14">
    <location>
        <begin position="173"/>
        <end position="196"/>
    </location>
</feature>
<evidence type="ECO:0000313" key="17">
    <source>
        <dbReference type="Ensembl" id="ENSGWIP00000052960.1"/>
    </source>
</evidence>
<evidence type="ECO:0000256" key="13">
    <source>
        <dbReference type="ARBA" id="ARBA00023319"/>
    </source>
</evidence>
<dbReference type="CDD" id="cd00099">
    <property type="entry name" value="IgV"/>
    <property type="match status" value="1"/>
</dbReference>
<evidence type="ECO:0000256" key="8">
    <source>
        <dbReference type="ARBA" id="ARBA00023136"/>
    </source>
</evidence>
<keyword evidence="6 14" id="KW-1133">Transmembrane helix</keyword>
<keyword evidence="5" id="KW-0391">Immunity</keyword>
<evidence type="ECO:0000256" key="15">
    <source>
        <dbReference type="SAM" id="SignalP"/>
    </source>
</evidence>
<organism evidence="17 18">
    <name type="scientific">Gouania willdenowi</name>
    <name type="common">Blunt-snouted clingfish</name>
    <name type="synonym">Lepadogaster willdenowi</name>
    <dbReference type="NCBI Taxonomy" id="441366"/>
    <lineage>
        <taxon>Eukaryota</taxon>
        <taxon>Metazoa</taxon>
        <taxon>Chordata</taxon>
        <taxon>Craniata</taxon>
        <taxon>Vertebrata</taxon>
        <taxon>Euteleostomi</taxon>
        <taxon>Actinopterygii</taxon>
        <taxon>Neopterygii</taxon>
        <taxon>Teleostei</taxon>
        <taxon>Neoteleostei</taxon>
        <taxon>Acanthomorphata</taxon>
        <taxon>Ovalentaria</taxon>
        <taxon>Blenniimorphae</taxon>
        <taxon>Blenniiformes</taxon>
        <taxon>Gobiesocoidei</taxon>
        <taxon>Gobiesocidae</taxon>
        <taxon>Gobiesocinae</taxon>
        <taxon>Gouania</taxon>
    </lineage>
</organism>
<evidence type="ECO:0000313" key="18">
    <source>
        <dbReference type="Proteomes" id="UP000694680"/>
    </source>
</evidence>
<dbReference type="GO" id="GO:0002250">
    <property type="term" value="P:adaptive immune response"/>
    <property type="evidence" value="ECO:0007669"/>
    <property type="project" value="UniProtKB-KW"/>
</dbReference>
<sequence>MNHKWIWTLVILMFCQNFPTGVCKDVNVVEGEPVEIKCNSGQGSVIVWFRVLDSSGMEFLASYLYSGALKTPSPSFSEIFNSKTSNQNKLNLNAFNKKRDSGIYSCGSLIKGNELKFGEVTRLIEAQKTPKTESTTKAALELTDKPKPFVTSAPCMCTDTGSSVTFLSCDLRVLIPLVSGCGFLLLLLVITILYCNRKLSCRQGQRLYNSLHVHYIIESSNVIRELLLPASQLSCSLTYCDLF</sequence>
<feature type="signal peptide" evidence="15">
    <location>
        <begin position="1"/>
        <end position="23"/>
    </location>
</feature>
<dbReference type="Pfam" id="PF07686">
    <property type="entry name" value="V-set"/>
    <property type="match status" value="1"/>
</dbReference>
<evidence type="ECO:0000256" key="6">
    <source>
        <dbReference type="ARBA" id="ARBA00022989"/>
    </source>
</evidence>
<evidence type="ECO:0000256" key="7">
    <source>
        <dbReference type="ARBA" id="ARBA00023130"/>
    </source>
</evidence>
<evidence type="ECO:0000256" key="10">
    <source>
        <dbReference type="ARBA" id="ARBA00023157"/>
    </source>
</evidence>
<keyword evidence="7" id="KW-1064">Adaptive immunity</keyword>
<proteinExistence type="predicted"/>
<feature type="chain" id="PRO_5034703132" evidence="15">
    <location>
        <begin position="24"/>
        <end position="243"/>
    </location>
</feature>
<dbReference type="AlphaFoldDB" id="A0A8C5I387"/>
<reference evidence="17" key="3">
    <citation type="submission" date="2025-09" db="UniProtKB">
        <authorList>
            <consortium name="Ensembl"/>
        </authorList>
    </citation>
    <scope>IDENTIFICATION</scope>
</reference>
<keyword evidence="10" id="KW-1015">Disulfide bond</keyword>
<dbReference type="InterPro" id="IPR013106">
    <property type="entry name" value="Ig_V-set"/>
</dbReference>
<dbReference type="PANTHER" id="PTHR10441">
    <property type="entry name" value="CD8 ALPHA CHAIN"/>
    <property type="match status" value="1"/>
</dbReference>
<keyword evidence="13" id="KW-0393">Immunoglobulin domain</keyword>
<evidence type="ECO:0000256" key="11">
    <source>
        <dbReference type="ARBA" id="ARBA00023180"/>
    </source>
</evidence>
<reference evidence="17" key="2">
    <citation type="submission" date="2025-08" db="UniProtKB">
        <authorList>
            <consortium name="Ensembl"/>
        </authorList>
    </citation>
    <scope>IDENTIFICATION</scope>
</reference>
<keyword evidence="18" id="KW-1185">Reference proteome</keyword>
<feature type="domain" description="Immunoglobulin V-set" evidence="16">
    <location>
        <begin position="25"/>
        <end position="123"/>
    </location>
</feature>
<comment type="subcellular location">
    <subcellularLocation>
        <location evidence="1">Cell membrane</location>
        <topology evidence="1">Single-pass type I membrane protein</topology>
    </subcellularLocation>
</comment>
<keyword evidence="8 14" id="KW-0472">Membrane</keyword>
<dbReference type="PANTHER" id="PTHR10441:SF2">
    <property type="entry name" value="T-CELL SURFACE GLYCOPROTEIN CD8 ALPHA CHAIN"/>
    <property type="match status" value="1"/>
</dbReference>
<dbReference type="Ensembl" id="ENSGWIT00000057130.1">
    <property type="protein sequence ID" value="ENSGWIP00000052960.1"/>
    <property type="gene ID" value="ENSGWIG00000025509.1"/>
</dbReference>
<evidence type="ECO:0000256" key="1">
    <source>
        <dbReference type="ARBA" id="ARBA00004251"/>
    </source>
</evidence>
<evidence type="ECO:0000256" key="4">
    <source>
        <dbReference type="ARBA" id="ARBA00022729"/>
    </source>
</evidence>
<dbReference type="GO" id="GO:0005886">
    <property type="term" value="C:plasma membrane"/>
    <property type="evidence" value="ECO:0007669"/>
    <property type="project" value="UniProtKB-SubCell"/>
</dbReference>